<name>A0A645GF26_9ZZZZ</name>
<dbReference type="InterPro" id="IPR058240">
    <property type="entry name" value="rSAM_sf"/>
</dbReference>
<reference evidence="2" key="1">
    <citation type="submission" date="2019-08" db="EMBL/GenBank/DDBJ databases">
        <authorList>
            <person name="Kucharzyk K."/>
            <person name="Murdoch R.W."/>
            <person name="Higgins S."/>
            <person name="Loffler F."/>
        </authorList>
    </citation>
    <scope>NUCLEOTIDE SEQUENCE</scope>
</reference>
<dbReference type="Gene3D" id="3.20.20.70">
    <property type="entry name" value="Aldolase class I"/>
    <property type="match status" value="1"/>
</dbReference>
<evidence type="ECO:0000313" key="2">
    <source>
        <dbReference type="EMBL" id="MPN25295.1"/>
    </source>
</evidence>
<dbReference type="SUPFAM" id="SSF102114">
    <property type="entry name" value="Radical SAM enzymes"/>
    <property type="match status" value="1"/>
</dbReference>
<protein>
    <recommendedName>
        <fullName evidence="1">4Fe4S-binding SPASM domain-containing protein</fullName>
    </recommendedName>
</protein>
<proteinExistence type="predicted"/>
<organism evidence="2">
    <name type="scientific">bioreactor metagenome</name>
    <dbReference type="NCBI Taxonomy" id="1076179"/>
    <lineage>
        <taxon>unclassified sequences</taxon>
        <taxon>metagenomes</taxon>
        <taxon>ecological metagenomes</taxon>
    </lineage>
</organism>
<gene>
    <name evidence="2" type="ORF">SDC9_172702</name>
</gene>
<comment type="caution">
    <text evidence="2">The sequence shown here is derived from an EMBL/GenBank/DDBJ whole genome shotgun (WGS) entry which is preliminary data.</text>
</comment>
<dbReference type="CDD" id="cd21109">
    <property type="entry name" value="SPASM"/>
    <property type="match status" value="1"/>
</dbReference>
<dbReference type="InterPro" id="IPR013785">
    <property type="entry name" value="Aldolase_TIM"/>
</dbReference>
<dbReference type="InterPro" id="IPR023885">
    <property type="entry name" value="4Fe4S-binding_SPASM_dom"/>
</dbReference>
<dbReference type="EMBL" id="VSSQ01074420">
    <property type="protein sequence ID" value="MPN25295.1"/>
    <property type="molecule type" value="Genomic_DNA"/>
</dbReference>
<sequence length="207" mass="23905">MRGNGTFEAIERNVTLLASRCGSLVFMTTVADANVATVAELPQRLSRFKPDSWIMGQLMYLSSEDIAEYDRIALQLGQVPYPELAVWRRDDDGEYLTRLKKAEAKITASQHPFPTKFTPHNYPDSRFSDHYCQAINHRLHIRHDGECGCCTDYFGIRLGNVKQKSLSEIFYGEPTQKLREYLSDHRLPTCNHCPWLPQRSYFSKIRI</sequence>
<dbReference type="AlphaFoldDB" id="A0A645GF26"/>
<feature type="domain" description="4Fe4S-binding SPASM" evidence="1">
    <location>
        <begin position="132"/>
        <end position="194"/>
    </location>
</feature>
<dbReference type="Pfam" id="PF13186">
    <property type="entry name" value="SPASM"/>
    <property type="match status" value="1"/>
</dbReference>
<evidence type="ECO:0000259" key="1">
    <source>
        <dbReference type="Pfam" id="PF13186"/>
    </source>
</evidence>
<accession>A0A645GF26</accession>